<dbReference type="EMBL" id="LAZR01010116">
    <property type="protein sequence ID" value="KKM68739.1"/>
    <property type="molecule type" value="Genomic_DNA"/>
</dbReference>
<feature type="non-terminal residue" evidence="1">
    <location>
        <position position="1"/>
    </location>
</feature>
<evidence type="ECO:0000313" key="1">
    <source>
        <dbReference type="EMBL" id="KKM68739.1"/>
    </source>
</evidence>
<accession>A0A0F9JFX6</accession>
<comment type="caution">
    <text evidence="1">The sequence shown here is derived from an EMBL/GenBank/DDBJ whole genome shotgun (WGS) entry which is preliminary data.</text>
</comment>
<sequence>PKFNDYGQFNLIIDVNKTNYYNQTSSPISIDIIGQIDATFVRIPVQAIYNSGDALNISVYYNDTIRNVGISGANLTIYVNSRSNPYYAATWFDYGNGYYNITIDFTDTKFNDYGQFTLIIDVNKTNYYNQTSSPISIDILGQIDATFVRNPLQAIYNSGDALNISVYYNDTIRNVGISGANLTIYVNNRSNPYYTATWFDYGNGYYNITINLNNTLFSGYGQFNLIIDVNKTYYYNQTSSLISIDILGETTTIFDKEPVQSVYDSGDALNISIYYNDTIRNVGISGANLTIYVNSRSNPYYTATWFDYGNGYYNITIDFTDTKFDDYGQFNLIIDVNKTNYYNQTSSPISIDILGETTTTFDKEPVQTVYDSGDTLNISIYYNDTIKNVGISGANLTIYVNSRSNPYYAATWFDYGNGYYNITIDFTDTKFNDYGQFTLIIDVNKTNYQNQTSSPIGIYILGETTGPFTKVPDKLSFNSDETLTVTVQYRDSVRNQEIFNAVVTAWVNNNNYTINATLRIGAGGFYDVDFEFLDWDFRGYGPFTIKVDINKSYYYNWTQTYNIYIAGPTDAIFGRDPIKLIYDSGDALNISVYYNDTSINAGISGANLSIYVNSRSNPYATAIWFDYGNGYYNITIDFTDNIFSGYGSFDLIVDVNKTNYENHTNNPSIDIRGEISATFDRNPNKTSFGSVEVLNISVYYNDTIKDEGISGANLSIFIDNRSNQYSTTIFNYGNGNYSIKIDFTDTIFDGYGLFDIIIDVNGTNYYNFTSSLISIDIRGNTTTYFSKNPDKISFDSGEAFNISVYYNDTAKNSGISGASISIFIDNRSNQYSTTIFNYGNGNYSIKIDFTDAIFNDYGSFNIIVDVNKTNYYNGTQSYNIGVLGITSFNLLRPENYTSYLDGDTFNITIQFNDDAKSIPINGIINYSIDGSPYSTSYNIYSIGVGKYNITINVNNDNFTNYGYVDIIININKTNYYNKTIVFRLERQIRTLISPSNSNTLPAVYRGQTILFTFNYSDILGNPIKIVNSSNISSDYGLSPTLENIGNGNYTMHLNTSNVNVGIYNYIFNISSLGNETQIITLTFTVLPTTTGISNVVSISTLSRHTGENQTVTFSFMDIITSQGISTLTAVNIKVYDETGQNSTLWQRGTQDHNWTLVNLGGGNYELRISTSGLSVGTYILKFQIINLTNYDNAESQEISFYLRGYNSTFGLISLADEGGQLFSNDSLYNYSSFERNDLTVRFTLNNTDLGSLVLEHMDTYGIIYINLNTNATGTISNSISFNSVNASYGYFIGMLNLNQANLTTGYYQFNMLIMKTNFEN</sequence>
<organism evidence="1">
    <name type="scientific">marine sediment metagenome</name>
    <dbReference type="NCBI Taxonomy" id="412755"/>
    <lineage>
        <taxon>unclassified sequences</taxon>
        <taxon>metagenomes</taxon>
        <taxon>ecological metagenomes</taxon>
    </lineage>
</organism>
<protein>
    <submittedName>
        <fullName evidence="1">Uncharacterized protein</fullName>
    </submittedName>
</protein>
<feature type="non-terminal residue" evidence="1">
    <location>
        <position position="1320"/>
    </location>
</feature>
<reference evidence="1" key="1">
    <citation type="journal article" date="2015" name="Nature">
        <title>Complex archaea that bridge the gap between prokaryotes and eukaryotes.</title>
        <authorList>
            <person name="Spang A."/>
            <person name="Saw J.H."/>
            <person name="Jorgensen S.L."/>
            <person name="Zaremba-Niedzwiedzka K."/>
            <person name="Martijn J."/>
            <person name="Lind A.E."/>
            <person name="van Eijk R."/>
            <person name="Schleper C."/>
            <person name="Guy L."/>
            <person name="Ettema T.J."/>
        </authorList>
    </citation>
    <scope>NUCLEOTIDE SEQUENCE</scope>
</reference>
<name>A0A0F9JFX6_9ZZZZ</name>
<gene>
    <name evidence="1" type="ORF">LCGC14_1457870</name>
</gene>
<proteinExistence type="predicted"/>